<dbReference type="GO" id="GO:0016746">
    <property type="term" value="F:acyltransferase activity"/>
    <property type="evidence" value="ECO:0007669"/>
    <property type="project" value="UniProtKB-KW"/>
</dbReference>
<accession>A0ABZ2U322</accession>
<dbReference type="EMBL" id="CP136137">
    <property type="protein sequence ID" value="WYY07254.1"/>
    <property type="molecule type" value="Genomic_DNA"/>
</dbReference>
<organism evidence="2 3">
    <name type="scientific">Gordonia hydrophobica</name>
    <dbReference type="NCBI Taxonomy" id="40516"/>
    <lineage>
        <taxon>Bacteria</taxon>
        <taxon>Bacillati</taxon>
        <taxon>Actinomycetota</taxon>
        <taxon>Actinomycetes</taxon>
        <taxon>Mycobacteriales</taxon>
        <taxon>Gordoniaceae</taxon>
        <taxon>Gordonia</taxon>
    </lineage>
</organism>
<dbReference type="EC" id="2.3.1.-" evidence="2"/>
<dbReference type="Pfam" id="PF14542">
    <property type="entry name" value="Acetyltransf_CG"/>
    <property type="match status" value="1"/>
</dbReference>
<proteinExistence type="predicted"/>
<reference evidence="2 3" key="1">
    <citation type="journal article" date="2023" name="Virus Evol.">
        <title>Computational host range prediction-The good, the bad, and the ugly.</title>
        <authorList>
            <person name="Howell A.A."/>
            <person name="Versoza C.J."/>
            <person name="Pfeifer S.P."/>
        </authorList>
    </citation>
    <scope>NUCLEOTIDE SEQUENCE [LARGE SCALE GENOMIC DNA]</scope>
    <source>
        <strain evidence="2 3">1610/1b</strain>
    </source>
</reference>
<sequence length="114" mass="12761">MTTSVPVPPPTVQLTPEPELRHVPDRDRYELWSGDELIGVEGYEPREDGTVVLLHTVVTEKYGRAGFARLLVSSVLDELTTQGTTIVPVCTYVQKFLDRFPQYRTAVAPSHPKP</sequence>
<evidence type="ECO:0000259" key="1">
    <source>
        <dbReference type="PROSITE" id="PS51729"/>
    </source>
</evidence>
<name>A0ABZ2U322_9ACTN</name>
<evidence type="ECO:0000313" key="2">
    <source>
        <dbReference type="EMBL" id="WYY07254.1"/>
    </source>
</evidence>
<dbReference type="Proteomes" id="UP001479933">
    <property type="component" value="Chromosome"/>
</dbReference>
<feature type="domain" description="N-acetyltransferase" evidence="1">
    <location>
        <begin position="21"/>
        <end position="108"/>
    </location>
</feature>
<keyword evidence="3" id="KW-1185">Reference proteome</keyword>
<dbReference type="InterPro" id="IPR016181">
    <property type="entry name" value="Acyl_CoA_acyltransferase"/>
</dbReference>
<dbReference type="SUPFAM" id="SSF55729">
    <property type="entry name" value="Acyl-CoA N-acyltransferases (Nat)"/>
    <property type="match status" value="1"/>
</dbReference>
<dbReference type="PROSITE" id="PS51729">
    <property type="entry name" value="GNAT_YJDJ"/>
    <property type="match status" value="1"/>
</dbReference>
<dbReference type="PANTHER" id="PTHR31435">
    <property type="entry name" value="PROTEIN NATD1"/>
    <property type="match status" value="1"/>
</dbReference>
<evidence type="ECO:0000313" key="3">
    <source>
        <dbReference type="Proteomes" id="UP001479933"/>
    </source>
</evidence>
<keyword evidence="2" id="KW-0012">Acyltransferase</keyword>
<dbReference type="InterPro" id="IPR031165">
    <property type="entry name" value="GNAT_YJDJ"/>
</dbReference>
<gene>
    <name evidence="2" type="ORF">RVF87_20005</name>
</gene>
<dbReference type="InterPro" id="IPR045057">
    <property type="entry name" value="Gcn5-rel_NAT"/>
</dbReference>
<dbReference type="RefSeq" id="WP_066167978.1">
    <property type="nucleotide sequence ID" value="NZ_CP136137.1"/>
</dbReference>
<keyword evidence="2" id="KW-0808">Transferase</keyword>
<dbReference type="PANTHER" id="PTHR31435:SF10">
    <property type="entry name" value="BSR4717 PROTEIN"/>
    <property type="match status" value="1"/>
</dbReference>
<protein>
    <submittedName>
        <fullName evidence="2">GNAT family N-acetyltransferase</fullName>
        <ecNumber evidence="2">2.3.1.-</ecNumber>
    </submittedName>
</protein>
<dbReference type="Gene3D" id="3.40.630.30">
    <property type="match status" value="1"/>
</dbReference>